<accession>A0A2H0W3E9</accession>
<dbReference type="AlphaFoldDB" id="A0A2H0W3E9"/>
<reference evidence="2" key="1">
    <citation type="submission" date="2017-09" db="EMBL/GenBank/DDBJ databases">
        <title>Depth-based differentiation of microbial function through sediment-hosted aquifers and enrichment of novel symbionts in the deep terrestrial subsurface.</title>
        <authorList>
            <person name="Probst A.J."/>
            <person name="Ladd B."/>
            <person name="Jarett J.K."/>
            <person name="Geller-Mcgrath D.E."/>
            <person name="Sieber C.M.K."/>
            <person name="Emerson J.B."/>
            <person name="Anantharaman K."/>
            <person name="Thomas B.C."/>
            <person name="Malmstrom R."/>
            <person name="Stieglmeier M."/>
            <person name="Klingl A."/>
            <person name="Woyke T."/>
            <person name="Ryan C.M."/>
            <person name="Banfield J.F."/>
        </authorList>
    </citation>
    <scope>NUCLEOTIDE SEQUENCE [LARGE SCALE GENOMIC DNA]</scope>
</reference>
<evidence type="ECO:0000313" key="2">
    <source>
        <dbReference type="Proteomes" id="UP000230935"/>
    </source>
</evidence>
<dbReference type="InterPro" id="IPR016024">
    <property type="entry name" value="ARM-type_fold"/>
</dbReference>
<gene>
    <name evidence="1" type="ORF">COT81_02470</name>
</gene>
<dbReference type="EMBL" id="PEZZ01000017">
    <property type="protein sequence ID" value="PIS05180.1"/>
    <property type="molecule type" value="Genomic_DNA"/>
</dbReference>
<dbReference type="Proteomes" id="UP000230935">
    <property type="component" value="Unassembled WGS sequence"/>
</dbReference>
<organism evidence="1 2">
    <name type="scientific">Candidatus Buchananbacteria bacterium CG10_big_fil_rev_8_21_14_0_10_42_9</name>
    <dbReference type="NCBI Taxonomy" id="1974526"/>
    <lineage>
        <taxon>Bacteria</taxon>
        <taxon>Candidatus Buchananiibacteriota</taxon>
    </lineage>
</organism>
<dbReference type="SUPFAM" id="SSF48371">
    <property type="entry name" value="ARM repeat"/>
    <property type="match status" value="1"/>
</dbReference>
<dbReference type="Gene3D" id="1.25.10.90">
    <property type="match status" value="1"/>
</dbReference>
<name>A0A2H0W3E9_9BACT</name>
<dbReference type="PANTHER" id="PTHR34070">
    <property type="entry name" value="ARMADILLO-TYPE FOLD"/>
    <property type="match status" value="1"/>
</dbReference>
<protein>
    <submittedName>
        <fullName evidence="1">DNA alkylation repair protein</fullName>
    </submittedName>
</protein>
<dbReference type="PANTHER" id="PTHR34070:SF1">
    <property type="entry name" value="DNA ALKYLATION REPAIR PROTEIN"/>
    <property type="match status" value="1"/>
</dbReference>
<dbReference type="InterPro" id="IPR014825">
    <property type="entry name" value="DNA_alkylation"/>
</dbReference>
<evidence type="ECO:0000313" key="1">
    <source>
        <dbReference type="EMBL" id="PIS05180.1"/>
    </source>
</evidence>
<sequence>MPKASQVKKELKKFTSVKGAKTAQWFFKTGPGEYGEGDKFIGVIVPNQRKVAKKFTGLQLSEIQKLLNSQIHEHRQTGLFILVGNFSKATNSKKKKIFNFYLKNAKRVNNWDLVDCSAPYIVGGYLINKPRKILYKLAKSKNLWERRIAILATFPFIRNKNYTDTLKLAKLLLNDSHDLMHKAVGWMLREVGKMDEKVLTKFLDQNATKMPRTMLRYSIEKFPEEKRKYYLNK</sequence>
<comment type="caution">
    <text evidence="1">The sequence shown here is derived from an EMBL/GenBank/DDBJ whole genome shotgun (WGS) entry which is preliminary data.</text>
</comment>
<dbReference type="Pfam" id="PF08713">
    <property type="entry name" value="DNA_alkylation"/>
    <property type="match status" value="1"/>
</dbReference>
<proteinExistence type="predicted"/>
<dbReference type="CDD" id="cd06561">
    <property type="entry name" value="AlkD_like"/>
    <property type="match status" value="1"/>
</dbReference>